<reference evidence="2 3" key="1">
    <citation type="submission" date="2024-04" db="EMBL/GenBank/DDBJ databases">
        <title>Phyllosticta paracitricarpa is synonymous to the EU quarantine fungus P. citricarpa based on phylogenomic analyses.</title>
        <authorList>
            <consortium name="Lawrence Berkeley National Laboratory"/>
            <person name="Van ingen-buijs V.A."/>
            <person name="Van westerhoven A.C."/>
            <person name="Haridas S."/>
            <person name="Skiadas P."/>
            <person name="Martin F."/>
            <person name="Groenewald J.Z."/>
            <person name="Crous P.W."/>
            <person name="Seidl M.F."/>
        </authorList>
    </citation>
    <scope>NUCLEOTIDE SEQUENCE [LARGE SCALE GENOMIC DNA]</scope>
    <source>
        <strain evidence="2 3">CPC 17464</strain>
    </source>
</reference>
<gene>
    <name evidence="2" type="ORF">J3D65DRAFT_624580</name>
</gene>
<dbReference type="RefSeq" id="XP_066655300.1">
    <property type="nucleotide sequence ID" value="XM_066800263.1"/>
</dbReference>
<evidence type="ECO:0008006" key="4">
    <source>
        <dbReference type="Google" id="ProtNLM"/>
    </source>
</evidence>
<keyword evidence="1" id="KW-1133">Transmembrane helix</keyword>
<feature type="transmembrane region" description="Helical" evidence="1">
    <location>
        <begin position="50"/>
        <end position="69"/>
    </location>
</feature>
<proteinExistence type="predicted"/>
<dbReference type="EMBL" id="JBBPEH010000006">
    <property type="protein sequence ID" value="KAK7537149.1"/>
    <property type="molecule type" value="Genomic_DNA"/>
</dbReference>
<evidence type="ECO:0000313" key="2">
    <source>
        <dbReference type="EMBL" id="KAK7537149.1"/>
    </source>
</evidence>
<accession>A0ABR1LPQ4</accession>
<keyword evidence="1" id="KW-0812">Transmembrane</keyword>
<sequence length="125" mass="14058">MPVFSLHCMIMFRSRHQTATYLPAYVLLLLRLLTVYIQHARKQSDQPTPISWFSLYVSSTRADVAYLFLLDRFQSSMRIPTPRQPPPFVSSSSMSSSYLCGAAAAAVAAPASIFCASRPPRHCDW</sequence>
<keyword evidence="1" id="KW-0472">Membrane</keyword>
<keyword evidence="3" id="KW-1185">Reference proteome</keyword>
<dbReference type="GeneID" id="92033169"/>
<evidence type="ECO:0000313" key="3">
    <source>
        <dbReference type="Proteomes" id="UP001360953"/>
    </source>
</evidence>
<protein>
    <recommendedName>
        <fullName evidence="4">Secreted protein</fullName>
    </recommendedName>
</protein>
<dbReference type="Proteomes" id="UP001360953">
    <property type="component" value="Unassembled WGS sequence"/>
</dbReference>
<organism evidence="2 3">
    <name type="scientific">Phyllosticta citribraziliensis</name>
    <dbReference type="NCBI Taxonomy" id="989973"/>
    <lineage>
        <taxon>Eukaryota</taxon>
        <taxon>Fungi</taxon>
        <taxon>Dikarya</taxon>
        <taxon>Ascomycota</taxon>
        <taxon>Pezizomycotina</taxon>
        <taxon>Dothideomycetes</taxon>
        <taxon>Dothideomycetes incertae sedis</taxon>
        <taxon>Botryosphaeriales</taxon>
        <taxon>Phyllostictaceae</taxon>
        <taxon>Phyllosticta</taxon>
    </lineage>
</organism>
<evidence type="ECO:0000256" key="1">
    <source>
        <dbReference type="SAM" id="Phobius"/>
    </source>
</evidence>
<feature type="transmembrane region" description="Helical" evidence="1">
    <location>
        <begin position="21"/>
        <end position="38"/>
    </location>
</feature>
<comment type="caution">
    <text evidence="2">The sequence shown here is derived from an EMBL/GenBank/DDBJ whole genome shotgun (WGS) entry which is preliminary data.</text>
</comment>
<name>A0ABR1LPQ4_9PEZI</name>